<proteinExistence type="predicted"/>
<accession>A0A7D4QH53</accession>
<gene>
    <name evidence="2" type="ORF">HQ865_18615</name>
</gene>
<dbReference type="KEGG" id="mmab:HQ865_18615"/>
<feature type="chain" id="PRO_5028911357" description="DUF4476 domain-containing protein" evidence="1">
    <location>
        <begin position="24"/>
        <end position="219"/>
    </location>
</feature>
<dbReference type="Proteomes" id="UP000505355">
    <property type="component" value="Chromosome"/>
</dbReference>
<organism evidence="2 3">
    <name type="scientific">Mucilaginibacter mali</name>
    <dbReference type="NCBI Taxonomy" id="2740462"/>
    <lineage>
        <taxon>Bacteria</taxon>
        <taxon>Pseudomonadati</taxon>
        <taxon>Bacteroidota</taxon>
        <taxon>Sphingobacteriia</taxon>
        <taxon>Sphingobacteriales</taxon>
        <taxon>Sphingobacteriaceae</taxon>
        <taxon>Mucilaginibacter</taxon>
    </lineage>
</organism>
<evidence type="ECO:0008006" key="4">
    <source>
        <dbReference type="Google" id="ProtNLM"/>
    </source>
</evidence>
<evidence type="ECO:0000256" key="1">
    <source>
        <dbReference type="SAM" id="SignalP"/>
    </source>
</evidence>
<keyword evidence="1" id="KW-0732">Signal</keyword>
<evidence type="ECO:0000313" key="2">
    <source>
        <dbReference type="EMBL" id="QKJ31692.1"/>
    </source>
</evidence>
<dbReference type="RefSeq" id="WP_173416351.1">
    <property type="nucleotide sequence ID" value="NZ_CP054139.1"/>
</dbReference>
<dbReference type="EMBL" id="CP054139">
    <property type="protein sequence ID" value="QKJ31692.1"/>
    <property type="molecule type" value="Genomic_DNA"/>
</dbReference>
<evidence type="ECO:0000313" key="3">
    <source>
        <dbReference type="Proteomes" id="UP000505355"/>
    </source>
</evidence>
<reference evidence="2 3" key="1">
    <citation type="submission" date="2020-05" db="EMBL/GenBank/DDBJ databases">
        <title>Mucilaginibacter mali sp. nov.</title>
        <authorList>
            <person name="Kim H.S."/>
            <person name="Lee K.C."/>
            <person name="Suh M.K."/>
            <person name="Kim J.-S."/>
            <person name="Han K.-I."/>
            <person name="Eom M.K."/>
            <person name="Shin Y.K."/>
            <person name="Lee J.-S."/>
        </authorList>
    </citation>
    <scope>NUCLEOTIDE SEQUENCE [LARGE SCALE GENOMIC DNA]</scope>
    <source>
        <strain evidence="2 3">G2-14</strain>
    </source>
</reference>
<sequence length="219" mass="24349">MIRSRFLTPLFLLVFAAVTSVSAQSKPGGTPYVFPQFVQGSVQQKGGGVTDGMLNYNTVSQEMLFLQGSEKIVLDAGNIDTVVLQGRKFIPVNNVFYEKLTNTKVALYQQHANEMKSRVKNSDLAQQSNNTVTSSQGFRSAVNQSSKYELTISDDYTLDPHDMFWLQKGKSFTNASDLKKILKVFPTVTEAAANTFIKDKGLDIKKAEDLKQLIVFCNQ</sequence>
<keyword evidence="3" id="KW-1185">Reference proteome</keyword>
<name>A0A7D4QH53_9SPHI</name>
<protein>
    <recommendedName>
        <fullName evidence="4">DUF4476 domain-containing protein</fullName>
    </recommendedName>
</protein>
<dbReference type="AlphaFoldDB" id="A0A7D4QH53"/>
<feature type="signal peptide" evidence="1">
    <location>
        <begin position="1"/>
        <end position="23"/>
    </location>
</feature>